<evidence type="ECO:0000256" key="2">
    <source>
        <dbReference type="ARBA" id="ARBA00022853"/>
    </source>
</evidence>
<dbReference type="AlphaFoldDB" id="A0AA88HQ42"/>
<dbReference type="Gene3D" id="2.20.70.10">
    <property type="match status" value="1"/>
</dbReference>
<dbReference type="InterPro" id="IPR001202">
    <property type="entry name" value="WW_dom"/>
</dbReference>
<dbReference type="Proteomes" id="UP001187531">
    <property type="component" value="Unassembled WGS sequence"/>
</dbReference>
<keyword evidence="3" id="KW-0539">Nucleus</keyword>
<dbReference type="PANTHER" id="PTHR15911:SF6">
    <property type="entry name" value="WW DOMAIN-CONTAINING ADAPTER PROTEIN WITH COILED-COIL"/>
    <property type="match status" value="1"/>
</dbReference>
<dbReference type="GO" id="GO:0006325">
    <property type="term" value="P:chromatin organization"/>
    <property type="evidence" value="ECO:0007669"/>
    <property type="project" value="UniProtKB-KW"/>
</dbReference>
<feature type="compositionally biased region" description="Basic and acidic residues" evidence="4">
    <location>
        <begin position="104"/>
        <end position="115"/>
    </location>
</feature>
<feature type="compositionally biased region" description="Polar residues" evidence="4">
    <location>
        <begin position="67"/>
        <end position="81"/>
    </location>
</feature>
<feature type="compositionally biased region" description="Basic and acidic residues" evidence="4">
    <location>
        <begin position="200"/>
        <end position="209"/>
    </location>
</feature>
<evidence type="ECO:0000256" key="1">
    <source>
        <dbReference type="ARBA" id="ARBA00004123"/>
    </source>
</evidence>
<dbReference type="GO" id="GO:1904263">
    <property type="term" value="P:positive regulation of TORC1 signaling"/>
    <property type="evidence" value="ECO:0007669"/>
    <property type="project" value="TreeGrafter"/>
</dbReference>
<evidence type="ECO:0000256" key="3">
    <source>
        <dbReference type="ARBA" id="ARBA00023242"/>
    </source>
</evidence>
<keyword evidence="2" id="KW-0156">Chromatin regulator</keyword>
<reference evidence="6" key="1">
    <citation type="submission" date="2023-07" db="EMBL/GenBank/DDBJ databases">
        <title>Chromosome-level genome assembly of Artemia franciscana.</title>
        <authorList>
            <person name="Jo E."/>
        </authorList>
    </citation>
    <scope>NUCLEOTIDE SEQUENCE</scope>
    <source>
        <tissue evidence="6">Whole body</tissue>
    </source>
</reference>
<feature type="domain" description="WW" evidence="5">
    <location>
        <begin position="6"/>
        <end position="33"/>
    </location>
</feature>
<gene>
    <name evidence="6" type="ORF">QYM36_014383</name>
</gene>
<comment type="subcellular location">
    <subcellularLocation>
        <location evidence="1">Nucleus</location>
    </subcellularLocation>
</comment>
<dbReference type="PROSITE" id="PS50020">
    <property type="entry name" value="WW_DOMAIN_2"/>
    <property type="match status" value="1"/>
</dbReference>
<comment type="caution">
    <text evidence="6">The sequence shown here is derived from an EMBL/GenBank/DDBJ whole genome shotgun (WGS) entry which is preliminary data.</text>
</comment>
<feature type="region of interest" description="Disordered" evidence="4">
    <location>
        <begin position="39"/>
        <end position="125"/>
    </location>
</feature>
<dbReference type="SUPFAM" id="SSF51045">
    <property type="entry name" value="WW domain"/>
    <property type="match status" value="1"/>
</dbReference>
<dbReference type="PANTHER" id="PTHR15911">
    <property type="entry name" value="WW DOMAIN-CONTAINING ADAPTER PROTEIN WITH COILED-COIL"/>
    <property type="match status" value="1"/>
</dbReference>
<organism evidence="6 7">
    <name type="scientific">Artemia franciscana</name>
    <name type="common">Brine shrimp</name>
    <name type="synonym">Artemia sanfranciscana</name>
    <dbReference type="NCBI Taxonomy" id="6661"/>
    <lineage>
        <taxon>Eukaryota</taxon>
        <taxon>Metazoa</taxon>
        <taxon>Ecdysozoa</taxon>
        <taxon>Arthropoda</taxon>
        <taxon>Crustacea</taxon>
        <taxon>Branchiopoda</taxon>
        <taxon>Anostraca</taxon>
        <taxon>Artemiidae</taxon>
        <taxon>Artemia</taxon>
    </lineage>
</organism>
<dbReference type="GO" id="GO:0003682">
    <property type="term" value="F:chromatin binding"/>
    <property type="evidence" value="ECO:0007669"/>
    <property type="project" value="TreeGrafter"/>
</dbReference>
<proteinExistence type="predicted"/>
<dbReference type="PROSITE" id="PS01159">
    <property type="entry name" value="WW_DOMAIN_1"/>
    <property type="match status" value="1"/>
</dbReference>
<dbReference type="Pfam" id="PF00397">
    <property type="entry name" value="WW"/>
    <property type="match status" value="1"/>
</dbReference>
<evidence type="ECO:0000256" key="4">
    <source>
        <dbReference type="SAM" id="MobiDB-lite"/>
    </source>
</evidence>
<feature type="region of interest" description="Disordered" evidence="4">
    <location>
        <begin position="186"/>
        <end position="233"/>
    </location>
</feature>
<feature type="compositionally biased region" description="Basic and acidic residues" evidence="4">
    <location>
        <begin position="39"/>
        <end position="66"/>
    </location>
</feature>
<evidence type="ECO:0000313" key="7">
    <source>
        <dbReference type="Proteomes" id="UP001187531"/>
    </source>
</evidence>
<dbReference type="GO" id="GO:0005634">
    <property type="term" value="C:nucleus"/>
    <property type="evidence" value="ECO:0007669"/>
    <property type="project" value="UniProtKB-SubCell"/>
</dbReference>
<dbReference type="InterPro" id="IPR036020">
    <property type="entry name" value="WW_dom_sf"/>
</dbReference>
<sequence>MRIGDWTEHISSSGKKYFYNAKTEVSQWEKPREWLEWEKKEVDRQERQRNHDKSKDRDRVQTDRHSNYSGTPGSKSNGIKRSSSDHSTVEMEMSPGDSTPTSETSEKRPRLEIHDSLASSGFPKLSSQTAGITLGSQRIPSYPLQSTKDLSVTALKSLEQTEFTQQEALKTLHAALLAAQGAVSSDVDALSNGPPTPTHSESHDSDHRKASSVVSDSISQSAPSLSSIGPSMRQIQPQISQTATLTPSLANHFKPGLLGHVSGWPAEGLERQAQRTNDEMQNLGNLHCTKVSCELKMSRSLVRITDIQSTLQEQR</sequence>
<keyword evidence="7" id="KW-1185">Reference proteome</keyword>
<evidence type="ECO:0000259" key="5">
    <source>
        <dbReference type="PROSITE" id="PS50020"/>
    </source>
</evidence>
<dbReference type="GO" id="GO:0000993">
    <property type="term" value="F:RNA polymerase II complex binding"/>
    <property type="evidence" value="ECO:0007669"/>
    <property type="project" value="TreeGrafter"/>
</dbReference>
<dbReference type="EMBL" id="JAVRJZ010000018">
    <property type="protein sequence ID" value="KAK2708757.1"/>
    <property type="molecule type" value="Genomic_DNA"/>
</dbReference>
<dbReference type="InterPro" id="IPR038867">
    <property type="entry name" value="WAC"/>
</dbReference>
<dbReference type="SMART" id="SM00456">
    <property type="entry name" value="WW"/>
    <property type="match status" value="1"/>
</dbReference>
<protein>
    <recommendedName>
        <fullName evidence="5">WW domain-containing protein</fullName>
    </recommendedName>
</protein>
<dbReference type="GO" id="GO:0010506">
    <property type="term" value="P:regulation of autophagy"/>
    <property type="evidence" value="ECO:0007669"/>
    <property type="project" value="TreeGrafter"/>
</dbReference>
<dbReference type="CDD" id="cd00201">
    <property type="entry name" value="WW"/>
    <property type="match status" value="1"/>
</dbReference>
<feature type="compositionally biased region" description="Low complexity" evidence="4">
    <location>
        <begin position="211"/>
        <end position="231"/>
    </location>
</feature>
<name>A0AA88HQ42_ARTSF</name>
<accession>A0AA88HQ42</accession>
<evidence type="ECO:0000313" key="6">
    <source>
        <dbReference type="EMBL" id="KAK2708757.1"/>
    </source>
</evidence>